<feature type="domain" description="PhnB-like" evidence="1">
    <location>
        <begin position="7"/>
        <end position="120"/>
    </location>
</feature>
<proteinExistence type="predicted"/>
<dbReference type="InterPro" id="IPR029068">
    <property type="entry name" value="Glyas_Bleomycin-R_OHBP_Dase"/>
</dbReference>
<dbReference type="SUPFAM" id="SSF54593">
    <property type="entry name" value="Glyoxalase/Bleomycin resistance protein/Dihydroxybiphenyl dioxygenase"/>
    <property type="match status" value="1"/>
</dbReference>
<dbReference type="PIRSF" id="PIRSF021700">
    <property type="entry name" value="3_dmu_93_MTrfase"/>
    <property type="match status" value="1"/>
</dbReference>
<sequence length="170" mass="18090">MSVHTSLIPSLWFDDQLEEAAAFYCALFPRSEVTWTARYGEAGPGEAGTVMAGEFVLDGLRFRAINGGPMFHFTEAVSFVVECADQAEVDHYWFGLLADGGEESQCGWLKDRFGLSWQVTPTRLGELLGDPDPARAQAATRAMLGMRRIVVADLEAAADAAAGGAAGGAG</sequence>
<evidence type="ECO:0000259" key="1">
    <source>
        <dbReference type="Pfam" id="PF06983"/>
    </source>
</evidence>
<dbReference type="PANTHER" id="PTHR33990:SF2">
    <property type="entry name" value="PHNB-LIKE DOMAIN-CONTAINING PROTEIN"/>
    <property type="match status" value="1"/>
</dbReference>
<comment type="caution">
    <text evidence="2">The sequence shown here is derived from an EMBL/GenBank/DDBJ whole genome shotgun (WGS) entry which is preliminary data.</text>
</comment>
<dbReference type="Proteomes" id="UP001139485">
    <property type="component" value="Unassembled WGS sequence"/>
</dbReference>
<dbReference type="Pfam" id="PF06983">
    <property type="entry name" value="3-dmu-9_3-mt"/>
    <property type="match status" value="1"/>
</dbReference>
<protein>
    <submittedName>
        <fullName evidence="2">VOC family protein</fullName>
    </submittedName>
</protein>
<dbReference type="InterPro" id="IPR009725">
    <property type="entry name" value="3_dmu_93_MTrfase"/>
</dbReference>
<dbReference type="EMBL" id="JAMOIL010000003">
    <property type="protein sequence ID" value="MCM0619454.1"/>
    <property type="molecule type" value="Genomic_DNA"/>
</dbReference>
<dbReference type="InterPro" id="IPR028973">
    <property type="entry name" value="PhnB-like"/>
</dbReference>
<dbReference type="PANTHER" id="PTHR33990">
    <property type="entry name" value="PROTEIN YJDN-RELATED"/>
    <property type="match status" value="1"/>
</dbReference>
<dbReference type="AlphaFoldDB" id="A0A9X2D7E9"/>
<accession>A0A9X2D7E9</accession>
<dbReference type="CDD" id="cd06588">
    <property type="entry name" value="PhnB_like"/>
    <property type="match status" value="1"/>
</dbReference>
<evidence type="ECO:0000313" key="3">
    <source>
        <dbReference type="Proteomes" id="UP001139485"/>
    </source>
</evidence>
<dbReference type="Gene3D" id="3.10.180.10">
    <property type="entry name" value="2,3-Dihydroxybiphenyl 1,2-Dioxygenase, domain 1"/>
    <property type="match status" value="1"/>
</dbReference>
<name>A0A9X2D7E9_9ACTN</name>
<gene>
    <name evidence="2" type="ORF">M8330_03980</name>
</gene>
<dbReference type="RefSeq" id="WP_250826280.1">
    <property type="nucleotide sequence ID" value="NZ_JAMOIL010000003.1"/>
</dbReference>
<keyword evidence="3" id="KW-1185">Reference proteome</keyword>
<evidence type="ECO:0000313" key="2">
    <source>
        <dbReference type="EMBL" id="MCM0619454.1"/>
    </source>
</evidence>
<reference evidence="2" key="1">
    <citation type="submission" date="2022-05" db="EMBL/GenBank/DDBJ databases">
        <authorList>
            <person name="Tuo L."/>
        </authorList>
    </citation>
    <scope>NUCLEOTIDE SEQUENCE</scope>
    <source>
        <strain evidence="2">BSK12Z-4</strain>
    </source>
</reference>
<organism evidence="2 3">
    <name type="scientific">Nocardioides bruguierae</name>
    <dbReference type="NCBI Taxonomy" id="2945102"/>
    <lineage>
        <taxon>Bacteria</taxon>
        <taxon>Bacillati</taxon>
        <taxon>Actinomycetota</taxon>
        <taxon>Actinomycetes</taxon>
        <taxon>Propionibacteriales</taxon>
        <taxon>Nocardioidaceae</taxon>
        <taxon>Nocardioides</taxon>
    </lineage>
</organism>